<dbReference type="InterPro" id="IPR009432">
    <property type="entry name" value="DUF1075"/>
</dbReference>
<comment type="subcellular location">
    <subcellularLocation>
        <location evidence="1">Membrane</location>
        <topology evidence="1">Single-pass membrane protein</topology>
    </subcellularLocation>
</comment>
<dbReference type="GO" id="GO:0016020">
    <property type="term" value="C:membrane"/>
    <property type="evidence" value="ECO:0007669"/>
    <property type="project" value="UniProtKB-SubCell"/>
</dbReference>
<evidence type="ECO:0000256" key="3">
    <source>
        <dbReference type="ARBA" id="ARBA00022692"/>
    </source>
</evidence>
<protein>
    <submittedName>
        <fullName evidence="8">Protein FAM162A</fullName>
    </submittedName>
</protein>
<accession>A0A9F2WJ09</accession>
<evidence type="ECO:0000256" key="2">
    <source>
        <dbReference type="ARBA" id="ARBA00007363"/>
    </source>
</evidence>
<dbReference type="PANTHER" id="PTHR13674">
    <property type="entry name" value="GROWTH AND TRANSFORMATION-DEPENDENT PROTEIN"/>
    <property type="match status" value="1"/>
</dbReference>
<comment type="similarity">
    <text evidence="2">Belongs to the UPF0389 family.</text>
</comment>
<dbReference type="OMA" id="VKVAYFA"/>
<dbReference type="Proteomes" id="UP000695026">
    <property type="component" value="Unplaced"/>
</dbReference>
<keyword evidence="5 6" id="KW-0472">Membrane</keyword>
<reference evidence="8" key="1">
    <citation type="submission" date="2025-08" db="UniProtKB">
        <authorList>
            <consortium name="RefSeq"/>
        </authorList>
    </citation>
    <scope>IDENTIFICATION</scope>
    <source>
        <tissue evidence="8">Liver</tissue>
    </source>
</reference>
<proteinExistence type="inferred from homology"/>
<dbReference type="CTD" id="26355"/>
<dbReference type="RefSeq" id="XP_007438769.1">
    <property type="nucleotide sequence ID" value="XM_007438707.3"/>
</dbReference>
<dbReference type="AlphaFoldDB" id="A0A9F2WJ09"/>
<organism evidence="7 8">
    <name type="scientific">Python bivittatus</name>
    <name type="common">Burmese python</name>
    <name type="synonym">Python molurus bivittatus</name>
    <dbReference type="NCBI Taxonomy" id="176946"/>
    <lineage>
        <taxon>Eukaryota</taxon>
        <taxon>Metazoa</taxon>
        <taxon>Chordata</taxon>
        <taxon>Craniata</taxon>
        <taxon>Vertebrata</taxon>
        <taxon>Euteleostomi</taxon>
        <taxon>Lepidosauria</taxon>
        <taxon>Squamata</taxon>
        <taxon>Bifurcata</taxon>
        <taxon>Unidentata</taxon>
        <taxon>Episquamata</taxon>
        <taxon>Toxicofera</taxon>
        <taxon>Serpentes</taxon>
        <taxon>Henophidia</taxon>
        <taxon>Pythonidae</taxon>
        <taxon>Python</taxon>
    </lineage>
</organism>
<dbReference type="OrthoDB" id="8193498at2759"/>
<gene>
    <name evidence="8" type="primary">FAM162A</name>
</gene>
<evidence type="ECO:0000256" key="6">
    <source>
        <dbReference type="SAM" id="Phobius"/>
    </source>
</evidence>
<dbReference type="PANTHER" id="PTHR13674:SF5">
    <property type="entry name" value="UPF0389 PROTEIN CG9231"/>
    <property type="match status" value="1"/>
</dbReference>
<evidence type="ECO:0000313" key="7">
    <source>
        <dbReference type="Proteomes" id="UP000695026"/>
    </source>
</evidence>
<evidence type="ECO:0000256" key="5">
    <source>
        <dbReference type="ARBA" id="ARBA00023136"/>
    </source>
</evidence>
<dbReference type="KEGG" id="pbi:103061926"/>
<evidence type="ECO:0000313" key="8">
    <source>
        <dbReference type="RefSeq" id="XP_007438769.1"/>
    </source>
</evidence>
<evidence type="ECO:0000256" key="4">
    <source>
        <dbReference type="ARBA" id="ARBA00022989"/>
    </source>
</evidence>
<sequence>MSGLPLAVGKIARRLDKRIFSVPRASKRPYSVTNRLCCKTEKAGEKEPHFKDSDLSSPFRHKVTEWDKKLLLWSGRFKKEEDIPLHVSAKMMSASRSKIRVKVAYFAMAFLLLGFVSAVFIGKKEGRKYKALKTQYMDGIVERIEETAESASAKP</sequence>
<keyword evidence="7" id="KW-1185">Reference proteome</keyword>
<feature type="transmembrane region" description="Helical" evidence="6">
    <location>
        <begin position="103"/>
        <end position="122"/>
    </location>
</feature>
<dbReference type="GeneID" id="103061926"/>
<dbReference type="Pfam" id="PF06388">
    <property type="entry name" value="DUF1075"/>
    <property type="match status" value="1"/>
</dbReference>
<keyword evidence="3 6" id="KW-0812">Transmembrane</keyword>
<name>A0A9F2WJ09_PYTBI</name>
<keyword evidence="4 6" id="KW-1133">Transmembrane helix</keyword>
<evidence type="ECO:0000256" key="1">
    <source>
        <dbReference type="ARBA" id="ARBA00004167"/>
    </source>
</evidence>